<name>A0AA97J430_EUBMA</name>
<organism evidence="6 8">
    <name type="scientific">Eublepharis macularius</name>
    <name type="common">Leopard gecko</name>
    <name type="synonym">Cyrtodactylus macularius</name>
    <dbReference type="NCBI Taxonomy" id="481883"/>
    <lineage>
        <taxon>Eukaryota</taxon>
        <taxon>Metazoa</taxon>
        <taxon>Chordata</taxon>
        <taxon>Craniata</taxon>
        <taxon>Vertebrata</taxon>
        <taxon>Euteleostomi</taxon>
        <taxon>Lepidosauria</taxon>
        <taxon>Squamata</taxon>
        <taxon>Bifurcata</taxon>
        <taxon>Gekkota</taxon>
        <taxon>Eublepharidae</taxon>
        <taxon>Eublepharinae</taxon>
        <taxon>Eublepharis</taxon>
    </lineage>
</organism>
<dbReference type="PANTHER" id="PTHR45710">
    <property type="entry name" value="C-TYPE LECTIN DOMAIN-CONTAINING PROTEIN 180"/>
    <property type="match status" value="1"/>
</dbReference>
<reference evidence="7 8" key="1">
    <citation type="submission" date="2025-04" db="UniProtKB">
        <authorList>
            <consortium name="RefSeq"/>
        </authorList>
    </citation>
    <scope>IDENTIFICATION</scope>
    <source>
        <tissue evidence="7 8">Blood</tissue>
    </source>
</reference>
<evidence type="ECO:0000313" key="8">
    <source>
        <dbReference type="RefSeq" id="XP_054831145.1"/>
    </source>
</evidence>
<keyword evidence="4" id="KW-0472">Membrane</keyword>
<evidence type="ECO:0000256" key="1">
    <source>
        <dbReference type="ARBA" id="ARBA00004401"/>
    </source>
</evidence>
<evidence type="ECO:0000313" key="7">
    <source>
        <dbReference type="RefSeq" id="XP_054831144.1"/>
    </source>
</evidence>
<dbReference type="InterPro" id="IPR050828">
    <property type="entry name" value="C-type_lectin/matrix_domain"/>
</dbReference>
<dbReference type="RefSeq" id="XP_054831144.1">
    <property type="nucleotide sequence ID" value="XM_054975169.1"/>
</dbReference>
<dbReference type="InterPro" id="IPR033992">
    <property type="entry name" value="NKR-like_CTLD"/>
</dbReference>
<dbReference type="SMART" id="SM00034">
    <property type="entry name" value="CLECT"/>
    <property type="match status" value="1"/>
</dbReference>
<feature type="compositionally biased region" description="Polar residues" evidence="3">
    <location>
        <begin position="9"/>
        <end position="19"/>
    </location>
</feature>
<dbReference type="AlphaFoldDB" id="A0AA97J430"/>
<proteinExistence type="predicted"/>
<feature type="domain" description="C-type lectin" evidence="5">
    <location>
        <begin position="100"/>
        <end position="204"/>
    </location>
</feature>
<evidence type="ECO:0000313" key="11">
    <source>
        <dbReference type="RefSeq" id="XP_054831148.1"/>
    </source>
</evidence>
<dbReference type="CDD" id="cd03593">
    <property type="entry name" value="CLECT_NK_receptors_like"/>
    <property type="match status" value="1"/>
</dbReference>
<evidence type="ECO:0000256" key="2">
    <source>
        <dbReference type="ARBA" id="ARBA00022734"/>
    </source>
</evidence>
<dbReference type="GO" id="GO:0005886">
    <property type="term" value="C:plasma membrane"/>
    <property type="evidence" value="ECO:0007669"/>
    <property type="project" value="UniProtKB-SubCell"/>
</dbReference>
<evidence type="ECO:0000313" key="9">
    <source>
        <dbReference type="RefSeq" id="XP_054831146.1"/>
    </source>
</evidence>
<feature type="compositionally biased region" description="Basic and acidic residues" evidence="3">
    <location>
        <begin position="23"/>
        <end position="36"/>
    </location>
</feature>
<dbReference type="SUPFAM" id="SSF56436">
    <property type="entry name" value="C-type lectin-like"/>
    <property type="match status" value="1"/>
</dbReference>
<keyword evidence="2" id="KW-0430">Lectin</keyword>
<dbReference type="KEGG" id="emc:129326870"/>
<evidence type="ECO:0000256" key="4">
    <source>
        <dbReference type="SAM" id="Phobius"/>
    </source>
</evidence>
<dbReference type="Gene3D" id="3.10.100.10">
    <property type="entry name" value="Mannose-Binding Protein A, subunit A"/>
    <property type="match status" value="1"/>
</dbReference>
<dbReference type="Proteomes" id="UP001190640">
    <property type="component" value="Chromosome 4"/>
</dbReference>
<dbReference type="PANTHER" id="PTHR45710:SF35">
    <property type="entry name" value="C-TYPE LECTIN DOMAIN FAMILY 2 MEMBER D"/>
    <property type="match status" value="1"/>
</dbReference>
<accession>A0AA97J430</accession>
<dbReference type="InterPro" id="IPR001304">
    <property type="entry name" value="C-type_lectin-like"/>
</dbReference>
<sequence length="234" mass="26851">MDSHENEETFPTDSKSESVCLQEKSDDEKEPLKRTEQSTTSSLCRKKTIRMFIIIAILIGLHIFVVVMWFSVHKKSAAGPSPPSQCFLYIISCPKSWVGYEGRCYYFSDVEGTWDFAQRQCSSYNASLSSIDTPEEMDFLMRYKISADHWFGLRRQTVGESWKWTNDSIFNNWFTIRAKGFCAYLDDEGASSTRCDTERNWICTKPLHSVGMEKPPGPPTDISSFENCTVFTNL</sequence>
<evidence type="ECO:0000313" key="10">
    <source>
        <dbReference type="RefSeq" id="XP_054831147.1"/>
    </source>
</evidence>
<dbReference type="RefSeq" id="XP_054831145.1">
    <property type="nucleotide sequence ID" value="XM_054975170.1"/>
</dbReference>
<evidence type="ECO:0000313" key="6">
    <source>
        <dbReference type="Proteomes" id="UP001190640"/>
    </source>
</evidence>
<feature type="region of interest" description="Disordered" evidence="3">
    <location>
        <begin position="1"/>
        <end position="37"/>
    </location>
</feature>
<evidence type="ECO:0000259" key="5">
    <source>
        <dbReference type="PROSITE" id="PS50041"/>
    </source>
</evidence>
<dbReference type="RefSeq" id="XP_054831147.1">
    <property type="nucleotide sequence ID" value="XM_054975172.1"/>
</dbReference>
<dbReference type="RefSeq" id="XP_054831148.1">
    <property type="nucleotide sequence ID" value="XM_054975173.1"/>
</dbReference>
<dbReference type="PROSITE" id="PS50041">
    <property type="entry name" value="C_TYPE_LECTIN_2"/>
    <property type="match status" value="1"/>
</dbReference>
<dbReference type="GO" id="GO:0030246">
    <property type="term" value="F:carbohydrate binding"/>
    <property type="evidence" value="ECO:0007669"/>
    <property type="project" value="UniProtKB-KW"/>
</dbReference>
<keyword evidence="6" id="KW-1185">Reference proteome</keyword>
<dbReference type="InterPro" id="IPR016186">
    <property type="entry name" value="C-type_lectin-like/link_sf"/>
</dbReference>
<keyword evidence="4" id="KW-1133">Transmembrane helix</keyword>
<dbReference type="RefSeq" id="XP_054831146.1">
    <property type="nucleotide sequence ID" value="XM_054975171.1"/>
</dbReference>
<comment type="subcellular location">
    <subcellularLocation>
        <location evidence="1">Cell membrane</location>
        <topology evidence="1">Single-pass type II membrane protein</topology>
    </subcellularLocation>
</comment>
<gene>
    <name evidence="7 8 9 10 11" type="primary">LOC129326870</name>
</gene>
<protein>
    <submittedName>
        <fullName evidence="7 8">C-type lectin domain family 2 member B-like isoform X1</fullName>
    </submittedName>
</protein>
<dbReference type="InterPro" id="IPR016187">
    <property type="entry name" value="CTDL_fold"/>
</dbReference>
<dbReference type="GeneID" id="129326870"/>
<keyword evidence="4" id="KW-0812">Transmembrane</keyword>
<feature type="transmembrane region" description="Helical" evidence="4">
    <location>
        <begin position="51"/>
        <end position="72"/>
    </location>
</feature>
<evidence type="ECO:0000256" key="3">
    <source>
        <dbReference type="SAM" id="MobiDB-lite"/>
    </source>
</evidence>
<dbReference type="Pfam" id="PF00059">
    <property type="entry name" value="Lectin_C"/>
    <property type="match status" value="1"/>
</dbReference>